<dbReference type="Gene3D" id="3.10.430.100">
    <property type="entry name" value="Ribosomal protein L9, C-terminal domain"/>
    <property type="match status" value="1"/>
</dbReference>
<dbReference type="GO" id="GO:1990904">
    <property type="term" value="C:ribonucleoprotein complex"/>
    <property type="evidence" value="ECO:0007669"/>
    <property type="project" value="UniProtKB-KW"/>
</dbReference>
<comment type="similarity">
    <text evidence="1 7">Belongs to the bacterial ribosomal protein bL9 family.</text>
</comment>
<dbReference type="Proteomes" id="UP000243105">
    <property type="component" value="Unassembled WGS sequence"/>
</dbReference>
<evidence type="ECO:0000256" key="5">
    <source>
        <dbReference type="ARBA" id="ARBA00023274"/>
    </source>
</evidence>
<dbReference type="Gene3D" id="3.40.5.10">
    <property type="entry name" value="Ribosomal protein L9, N-terminal domain"/>
    <property type="match status" value="1"/>
</dbReference>
<dbReference type="OrthoDB" id="9788336at2"/>
<organism evidence="9 11">
    <name type="scientific">Kryptobacter tengchongensis</name>
    <dbReference type="NCBI Taxonomy" id="1643429"/>
    <lineage>
        <taxon>Bacteria</taxon>
        <taxon>Pseudomonadati</taxon>
        <taxon>Candidatus Kryptoniota</taxon>
        <taxon>Candidatus Kryptobacter</taxon>
    </lineage>
</organism>
<keyword evidence="11" id="KW-1185">Reference proteome</keyword>
<dbReference type="GO" id="GO:0005840">
    <property type="term" value="C:ribosome"/>
    <property type="evidence" value="ECO:0007669"/>
    <property type="project" value="UniProtKB-KW"/>
</dbReference>
<dbReference type="SUPFAM" id="SSF55658">
    <property type="entry name" value="L9 N-domain-like"/>
    <property type="match status" value="1"/>
</dbReference>
<comment type="function">
    <text evidence="7">Binds to the 23S rRNA.</text>
</comment>
<reference evidence="11 12" key="1">
    <citation type="submission" date="2015-11" db="EMBL/GenBank/DDBJ databases">
        <authorList>
            <person name="Varghese N."/>
        </authorList>
    </citation>
    <scope>NUCLEOTIDE SEQUENCE [LARGE SCALE GENOMIC DNA]</scope>
    <source>
        <strain evidence="9 11">JGI-24</strain>
        <strain evidence="10 12">JGI-25</strain>
    </source>
</reference>
<dbReference type="Pfam" id="PF01281">
    <property type="entry name" value="Ribosomal_L9_N"/>
    <property type="match status" value="1"/>
</dbReference>
<evidence type="ECO:0000256" key="2">
    <source>
        <dbReference type="ARBA" id="ARBA00022730"/>
    </source>
</evidence>
<dbReference type="InterPro" id="IPR036935">
    <property type="entry name" value="Ribosomal_bL9_N_sf"/>
</dbReference>
<evidence type="ECO:0000256" key="6">
    <source>
        <dbReference type="ARBA" id="ARBA00035292"/>
    </source>
</evidence>
<evidence type="ECO:0000313" key="12">
    <source>
        <dbReference type="Proteomes" id="UP000243105"/>
    </source>
</evidence>
<evidence type="ECO:0000259" key="8">
    <source>
        <dbReference type="PROSITE" id="PS00651"/>
    </source>
</evidence>
<dbReference type="Pfam" id="PF03948">
    <property type="entry name" value="Ribosomal_L9_C"/>
    <property type="match status" value="1"/>
</dbReference>
<gene>
    <name evidence="7" type="primary">rplI</name>
    <name evidence="9" type="ORF">JGI24_01077</name>
    <name evidence="10" type="ORF">JGI25_01218</name>
</gene>
<dbReference type="EMBL" id="CZVV01000088">
    <property type="protein sequence ID" value="CUT03367.1"/>
    <property type="molecule type" value="Genomic_DNA"/>
</dbReference>
<dbReference type="InterPro" id="IPR020070">
    <property type="entry name" value="Ribosomal_bL9_N"/>
</dbReference>
<dbReference type="RefSeq" id="WP_072150465.1">
    <property type="nucleotide sequence ID" value="NZ_CZVU01000045.1"/>
</dbReference>
<evidence type="ECO:0000313" key="11">
    <source>
        <dbReference type="Proteomes" id="UP000243065"/>
    </source>
</evidence>
<keyword evidence="3 7" id="KW-0694">RNA-binding</keyword>
<dbReference type="GO" id="GO:0003735">
    <property type="term" value="F:structural constituent of ribosome"/>
    <property type="evidence" value="ECO:0007669"/>
    <property type="project" value="InterPro"/>
</dbReference>
<dbReference type="AlphaFoldDB" id="A0A656DBJ7"/>
<dbReference type="FunFam" id="3.40.5.10:FF:000003">
    <property type="entry name" value="50S ribosomal protein L9"/>
    <property type="match status" value="1"/>
</dbReference>
<protein>
    <recommendedName>
        <fullName evidence="6 7">Large ribosomal subunit protein bL9</fullName>
    </recommendedName>
</protein>
<dbReference type="GO" id="GO:0019843">
    <property type="term" value="F:rRNA binding"/>
    <property type="evidence" value="ECO:0007669"/>
    <property type="project" value="UniProtKB-UniRule"/>
</dbReference>
<dbReference type="FunFam" id="3.10.430.100:FF:000006">
    <property type="entry name" value="50S ribosomal protein L9"/>
    <property type="match status" value="1"/>
</dbReference>
<dbReference type="HAMAP" id="MF_00503">
    <property type="entry name" value="Ribosomal_bL9"/>
    <property type="match status" value="1"/>
</dbReference>
<name>A0A656DBJ7_KRYT1</name>
<accession>A0A656DBJ7</accession>
<proteinExistence type="inferred from homology"/>
<dbReference type="PROSITE" id="PS00651">
    <property type="entry name" value="RIBOSOMAL_L9"/>
    <property type="match status" value="1"/>
</dbReference>
<dbReference type="InterPro" id="IPR020069">
    <property type="entry name" value="Ribosomal_bL9_C"/>
</dbReference>
<dbReference type="InterPro" id="IPR009027">
    <property type="entry name" value="Ribosomal_bL9/RNase_H1_N"/>
</dbReference>
<evidence type="ECO:0000256" key="1">
    <source>
        <dbReference type="ARBA" id="ARBA00010605"/>
    </source>
</evidence>
<dbReference type="GO" id="GO:0006412">
    <property type="term" value="P:translation"/>
    <property type="evidence" value="ECO:0007669"/>
    <property type="project" value="UniProtKB-UniRule"/>
</dbReference>
<evidence type="ECO:0000313" key="9">
    <source>
        <dbReference type="EMBL" id="CUT02166.1"/>
    </source>
</evidence>
<keyword evidence="4 7" id="KW-0689">Ribosomal protein</keyword>
<dbReference type="Proteomes" id="UP000243065">
    <property type="component" value="Unassembled WGS sequence"/>
</dbReference>
<dbReference type="NCBIfam" id="TIGR00158">
    <property type="entry name" value="L9"/>
    <property type="match status" value="1"/>
</dbReference>
<dbReference type="InterPro" id="IPR000244">
    <property type="entry name" value="Ribosomal_bL9"/>
</dbReference>
<dbReference type="InterPro" id="IPR020594">
    <property type="entry name" value="Ribosomal_bL9_bac/chp"/>
</dbReference>
<dbReference type="PANTHER" id="PTHR21368">
    <property type="entry name" value="50S RIBOSOMAL PROTEIN L9"/>
    <property type="match status" value="1"/>
</dbReference>
<dbReference type="InterPro" id="IPR036791">
    <property type="entry name" value="Ribosomal_bL9_C_sf"/>
</dbReference>
<evidence type="ECO:0000256" key="4">
    <source>
        <dbReference type="ARBA" id="ARBA00022980"/>
    </source>
</evidence>
<keyword evidence="5 7" id="KW-0687">Ribonucleoprotein</keyword>
<sequence length="155" mass="17703">MKVILRQDFENLGKFGDIVEVKEGYARNFLIPRKIALPATPGNIKMIETEKKQKAFKLERERVSAQQLAEKLSGIEITIPMRAGENERLFGSVTAQMIVNELEKLGFEIDRRKILLDEPIKMLGKYEIPIRLHPDVSAKIKVNVVQIEEEKSTEG</sequence>
<evidence type="ECO:0000256" key="7">
    <source>
        <dbReference type="HAMAP-Rule" id="MF_00503"/>
    </source>
</evidence>
<keyword evidence="2 7" id="KW-0699">rRNA-binding</keyword>
<feature type="domain" description="Ribosomal protein L9" evidence="8">
    <location>
        <begin position="13"/>
        <end position="40"/>
    </location>
</feature>
<evidence type="ECO:0000256" key="3">
    <source>
        <dbReference type="ARBA" id="ARBA00022884"/>
    </source>
</evidence>
<dbReference type="EMBL" id="CZVU01000045">
    <property type="protein sequence ID" value="CUT02166.1"/>
    <property type="molecule type" value="Genomic_DNA"/>
</dbReference>
<dbReference type="SUPFAM" id="SSF55653">
    <property type="entry name" value="Ribosomal protein L9 C-domain"/>
    <property type="match status" value="1"/>
</dbReference>
<evidence type="ECO:0000313" key="10">
    <source>
        <dbReference type="EMBL" id="CUT03367.1"/>
    </source>
</evidence>